<accession>A0ABV9YJ10</accession>
<dbReference type="EMBL" id="JBHSIV010000005">
    <property type="protein sequence ID" value="MFC5061866.1"/>
    <property type="molecule type" value="Genomic_DNA"/>
</dbReference>
<gene>
    <name evidence="2" type="ORF">ACFPBZ_06590</name>
</gene>
<evidence type="ECO:0000313" key="3">
    <source>
        <dbReference type="Proteomes" id="UP001595947"/>
    </source>
</evidence>
<comment type="caution">
    <text evidence="2">The sequence shown here is derived from an EMBL/GenBank/DDBJ whole genome shotgun (WGS) entry which is preliminary data.</text>
</comment>
<name>A0ABV9YJ10_9PSEU</name>
<proteinExistence type="predicted"/>
<dbReference type="Proteomes" id="UP001595947">
    <property type="component" value="Unassembled WGS sequence"/>
</dbReference>
<organism evidence="2 3">
    <name type="scientific">Actinomycetospora atypica</name>
    <dbReference type="NCBI Taxonomy" id="1290095"/>
    <lineage>
        <taxon>Bacteria</taxon>
        <taxon>Bacillati</taxon>
        <taxon>Actinomycetota</taxon>
        <taxon>Actinomycetes</taxon>
        <taxon>Pseudonocardiales</taxon>
        <taxon>Pseudonocardiaceae</taxon>
        <taxon>Actinomycetospora</taxon>
    </lineage>
</organism>
<dbReference type="SUPFAM" id="SSF54427">
    <property type="entry name" value="NTF2-like"/>
    <property type="match status" value="1"/>
</dbReference>
<dbReference type="Gene3D" id="3.10.450.50">
    <property type="match status" value="1"/>
</dbReference>
<feature type="domain" description="SnoaL-like" evidence="1">
    <location>
        <begin position="21"/>
        <end position="121"/>
    </location>
</feature>
<dbReference type="PANTHER" id="PTHR41252">
    <property type="entry name" value="BLR2505 PROTEIN"/>
    <property type="match status" value="1"/>
</dbReference>
<dbReference type="PANTHER" id="PTHR41252:SF1">
    <property type="entry name" value="BLR2505 PROTEIN"/>
    <property type="match status" value="1"/>
</dbReference>
<evidence type="ECO:0000259" key="1">
    <source>
        <dbReference type="Pfam" id="PF12680"/>
    </source>
</evidence>
<protein>
    <submittedName>
        <fullName evidence="2">Nuclear transport factor 2 family protein</fullName>
    </submittedName>
</protein>
<keyword evidence="3" id="KW-1185">Reference proteome</keyword>
<dbReference type="InterPro" id="IPR037401">
    <property type="entry name" value="SnoaL-like"/>
</dbReference>
<dbReference type="InterPro" id="IPR032710">
    <property type="entry name" value="NTF2-like_dom_sf"/>
</dbReference>
<reference evidence="3" key="1">
    <citation type="journal article" date="2019" name="Int. J. Syst. Evol. Microbiol.">
        <title>The Global Catalogue of Microorganisms (GCM) 10K type strain sequencing project: providing services to taxonomists for standard genome sequencing and annotation.</title>
        <authorList>
            <consortium name="The Broad Institute Genomics Platform"/>
            <consortium name="The Broad Institute Genome Sequencing Center for Infectious Disease"/>
            <person name="Wu L."/>
            <person name="Ma J."/>
        </authorList>
    </citation>
    <scope>NUCLEOTIDE SEQUENCE [LARGE SCALE GENOMIC DNA]</scope>
    <source>
        <strain evidence="3">CGMCC 4.7093</strain>
    </source>
</reference>
<dbReference type="RefSeq" id="WP_378035220.1">
    <property type="nucleotide sequence ID" value="NZ_JBHSIV010000005.1"/>
</dbReference>
<evidence type="ECO:0000313" key="2">
    <source>
        <dbReference type="EMBL" id="MFC5061866.1"/>
    </source>
</evidence>
<sequence length="141" mass="15785">MTGRDLEAEESRKQLVRSAFDDWAAGRGGPFALLADEARWTIVGNSPVSRTYESRREFLDVVIDPFNARMSAPLVPVVRGLYADGDWVVALFDASATACDGRPYRNTYTWYLRLVDGAIVEAVAFFDSIEFADLWERVTPA</sequence>
<dbReference type="Pfam" id="PF12680">
    <property type="entry name" value="SnoaL_2"/>
    <property type="match status" value="1"/>
</dbReference>